<name>A0A2B7XX63_POLH7</name>
<protein>
    <recommendedName>
        <fullName evidence="2">DUF6987 domain-containing protein</fullName>
    </recommendedName>
</protein>
<feature type="region of interest" description="Disordered" evidence="1">
    <location>
        <begin position="1"/>
        <end position="45"/>
    </location>
</feature>
<feature type="domain" description="DUF6987" evidence="2">
    <location>
        <begin position="36"/>
        <end position="234"/>
    </location>
</feature>
<gene>
    <name evidence="3" type="ORF">AJ80_05214</name>
</gene>
<sequence>MSSSAPATGAQASPPLPTEEGQVQDPQASLKEGQTEEDEEAVKGKELAKKMSSILQQTLDKVSPLCRVILEHIEKAERTPKDDLDEEQLVKTVKPLLEEGNTQLQECNGALRALDPDGSIAANAKAKSHRREATPEEYQLADLLKELTSTVVTTIDKAKKTIEGMPHAKKELSPLWALLSEPLGQIIGAVGLLLAGVLNLVGKLLNGLGLGTLVNNLLSGLGLTSVLNKMGMGSVTEALGLAGSKK</sequence>
<keyword evidence="4" id="KW-1185">Reference proteome</keyword>
<evidence type="ECO:0000313" key="4">
    <source>
        <dbReference type="Proteomes" id="UP000224634"/>
    </source>
</evidence>
<reference evidence="3 4" key="1">
    <citation type="submission" date="2017-10" db="EMBL/GenBank/DDBJ databases">
        <title>Comparative genomics in systemic dimorphic fungi from Ajellomycetaceae.</title>
        <authorList>
            <person name="Munoz J.F."/>
            <person name="Mcewen J.G."/>
            <person name="Clay O.K."/>
            <person name="Cuomo C.A."/>
        </authorList>
    </citation>
    <scope>NUCLEOTIDE SEQUENCE [LARGE SCALE GENOMIC DNA]</scope>
    <source>
        <strain evidence="3 4">UAMH7299</strain>
    </source>
</reference>
<dbReference type="PANTHER" id="PTHR39461:SF1">
    <property type="entry name" value="LEA DOMAIN PROTEIN (AFU_ORTHOLOGUE AFUA_8G04920)"/>
    <property type="match status" value="1"/>
</dbReference>
<organism evidence="3 4">
    <name type="scientific">Polytolypa hystricis (strain UAMH7299)</name>
    <dbReference type="NCBI Taxonomy" id="1447883"/>
    <lineage>
        <taxon>Eukaryota</taxon>
        <taxon>Fungi</taxon>
        <taxon>Dikarya</taxon>
        <taxon>Ascomycota</taxon>
        <taxon>Pezizomycotina</taxon>
        <taxon>Eurotiomycetes</taxon>
        <taxon>Eurotiomycetidae</taxon>
        <taxon>Onygenales</taxon>
        <taxon>Onygenales incertae sedis</taxon>
        <taxon>Polytolypa</taxon>
    </lineage>
</organism>
<dbReference type="PANTHER" id="PTHR39461">
    <property type="entry name" value="LEA DOMAIN PROTEIN (AFU_ORTHOLOGUE AFUA_8G04920)"/>
    <property type="match status" value="1"/>
</dbReference>
<comment type="caution">
    <text evidence="3">The sequence shown here is derived from an EMBL/GenBank/DDBJ whole genome shotgun (WGS) entry which is preliminary data.</text>
</comment>
<dbReference type="OrthoDB" id="3937590at2759"/>
<dbReference type="STRING" id="1447883.A0A2B7XX63"/>
<accession>A0A2B7XX63</accession>
<evidence type="ECO:0000256" key="1">
    <source>
        <dbReference type="SAM" id="MobiDB-lite"/>
    </source>
</evidence>
<evidence type="ECO:0000259" key="2">
    <source>
        <dbReference type="Pfam" id="PF22485"/>
    </source>
</evidence>
<dbReference type="Pfam" id="PF22485">
    <property type="entry name" value="DUF6987"/>
    <property type="match status" value="1"/>
</dbReference>
<proteinExistence type="predicted"/>
<evidence type="ECO:0000313" key="3">
    <source>
        <dbReference type="EMBL" id="PGH16364.1"/>
    </source>
</evidence>
<dbReference type="InterPro" id="IPR054256">
    <property type="entry name" value="DUF6987"/>
</dbReference>
<dbReference type="EMBL" id="PDNA01000074">
    <property type="protein sequence ID" value="PGH16364.1"/>
    <property type="molecule type" value="Genomic_DNA"/>
</dbReference>
<dbReference type="AlphaFoldDB" id="A0A2B7XX63"/>
<dbReference type="Proteomes" id="UP000224634">
    <property type="component" value="Unassembled WGS sequence"/>
</dbReference>